<dbReference type="EMBL" id="CAXIEN010000058">
    <property type="protein sequence ID" value="CAL1272125.1"/>
    <property type="molecule type" value="Genomic_DNA"/>
</dbReference>
<dbReference type="AlphaFoldDB" id="A0AAV1ZKR9"/>
<protein>
    <submittedName>
        <fullName evidence="1">Uncharacterized protein</fullName>
    </submittedName>
</protein>
<accession>A0AAV1ZKR9</accession>
<reference evidence="1 2" key="1">
    <citation type="submission" date="2024-04" db="EMBL/GenBank/DDBJ databases">
        <authorList>
            <person name="Rising A."/>
            <person name="Reimegard J."/>
            <person name="Sonavane S."/>
            <person name="Akerstrom W."/>
            <person name="Nylinder S."/>
            <person name="Hedman E."/>
            <person name="Kallberg Y."/>
        </authorList>
    </citation>
    <scope>NUCLEOTIDE SEQUENCE [LARGE SCALE GENOMIC DNA]</scope>
</reference>
<comment type="caution">
    <text evidence="1">The sequence shown here is derived from an EMBL/GenBank/DDBJ whole genome shotgun (WGS) entry which is preliminary data.</text>
</comment>
<organism evidence="1 2">
    <name type="scientific">Larinioides sclopetarius</name>
    <dbReference type="NCBI Taxonomy" id="280406"/>
    <lineage>
        <taxon>Eukaryota</taxon>
        <taxon>Metazoa</taxon>
        <taxon>Ecdysozoa</taxon>
        <taxon>Arthropoda</taxon>
        <taxon>Chelicerata</taxon>
        <taxon>Arachnida</taxon>
        <taxon>Araneae</taxon>
        <taxon>Araneomorphae</taxon>
        <taxon>Entelegynae</taxon>
        <taxon>Araneoidea</taxon>
        <taxon>Araneidae</taxon>
        <taxon>Larinioides</taxon>
    </lineage>
</organism>
<gene>
    <name evidence="1" type="ORF">LARSCL_LOCUS6199</name>
</gene>
<evidence type="ECO:0000313" key="2">
    <source>
        <dbReference type="Proteomes" id="UP001497382"/>
    </source>
</evidence>
<keyword evidence="2" id="KW-1185">Reference proteome</keyword>
<name>A0AAV1ZKR9_9ARAC</name>
<sequence length="45" mass="5471">ERQASWKVEVPGCWERRSFWLEQSKTLSRERSNHRRKLKVSVKTA</sequence>
<proteinExistence type="predicted"/>
<dbReference type="Proteomes" id="UP001497382">
    <property type="component" value="Unassembled WGS sequence"/>
</dbReference>
<feature type="non-terminal residue" evidence="1">
    <location>
        <position position="1"/>
    </location>
</feature>
<evidence type="ECO:0000313" key="1">
    <source>
        <dbReference type="EMBL" id="CAL1272125.1"/>
    </source>
</evidence>